<proteinExistence type="inferred from homology"/>
<evidence type="ECO:0000313" key="4">
    <source>
        <dbReference type="EMBL" id="RDB67899.1"/>
    </source>
</evidence>
<gene>
    <name evidence="4" type="ORF">C1876_11630</name>
    <name evidence="5" type="ORF">DMP09_04210</name>
</gene>
<evidence type="ECO:0000313" key="7">
    <source>
        <dbReference type="Proteomes" id="UP000270112"/>
    </source>
</evidence>
<evidence type="ECO:0000313" key="6">
    <source>
        <dbReference type="Proteomes" id="UP000253817"/>
    </source>
</evidence>
<dbReference type="EMBL" id="QICC01000010">
    <property type="protein sequence ID" value="RNM42556.1"/>
    <property type="molecule type" value="Genomic_DNA"/>
</dbReference>
<feature type="domain" description="ABC1 atypical kinase-like" evidence="3">
    <location>
        <begin position="83"/>
        <end position="132"/>
    </location>
</feature>
<name>A0A3N0J0M7_9ACTN</name>
<dbReference type="SUPFAM" id="SSF56112">
    <property type="entry name" value="Protein kinase-like (PK-like)"/>
    <property type="match status" value="1"/>
</dbReference>
<dbReference type="InterPro" id="IPR011009">
    <property type="entry name" value="Kinase-like_dom_sf"/>
</dbReference>
<dbReference type="Proteomes" id="UP000270112">
    <property type="component" value="Unassembled WGS sequence"/>
</dbReference>
<accession>A0A3N0J0M7</accession>
<dbReference type="InterPro" id="IPR050154">
    <property type="entry name" value="UbiB_kinase"/>
</dbReference>
<keyword evidence="6" id="KW-1185">Reference proteome</keyword>
<keyword evidence="2" id="KW-0812">Transmembrane</keyword>
<feature type="transmembrane region" description="Helical" evidence="2">
    <location>
        <begin position="534"/>
        <end position="557"/>
    </location>
</feature>
<dbReference type="InterPro" id="IPR004147">
    <property type="entry name" value="ABC1_dom"/>
</dbReference>
<dbReference type="Pfam" id="PF03109">
    <property type="entry name" value="ABC1"/>
    <property type="match status" value="2"/>
</dbReference>
<dbReference type="PANTHER" id="PTHR10566">
    <property type="entry name" value="CHAPERONE-ACTIVITY OF BC1 COMPLEX CABC1 -RELATED"/>
    <property type="match status" value="1"/>
</dbReference>
<protein>
    <submittedName>
        <fullName evidence="5">ABC transporter</fullName>
    </submittedName>
</protein>
<dbReference type="RefSeq" id="WP_114546895.1">
    <property type="nucleotide sequence ID" value="NZ_PPTT01000020.1"/>
</dbReference>
<keyword evidence="2" id="KW-1133">Transmembrane helix</keyword>
<evidence type="ECO:0000256" key="1">
    <source>
        <dbReference type="ARBA" id="ARBA00009670"/>
    </source>
</evidence>
<evidence type="ECO:0000259" key="3">
    <source>
        <dbReference type="Pfam" id="PF03109"/>
    </source>
</evidence>
<dbReference type="OrthoDB" id="9795390at2"/>
<evidence type="ECO:0000313" key="5">
    <source>
        <dbReference type="EMBL" id="RNM42556.1"/>
    </source>
</evidence>
<dbReference type="PANTHER" id="PTHR10566:SF113">
    <property type="entry name" value="PROTEIN ACTIVITY OF BC1 COMPLEX KINASE 7, CHLOROPLASTIC"/>
    <property type="match status" value="1"/>
</dbReference>
<dbReference type="EMBL" id="PPTT01000020">
    <property type="protein sequence ID" value="RDB67899.1"/>
    <property type="molecule type" value="Genomic_DNA"/>
</dbReference>
<evidence type="ECO:0000256" key="2">
    <source>
        <dbReference type="SAM" id="Phobius"/>
    </source>
</evidence>
<feature type="domain" description="ABC1 atypical kinase-like" evidence="3">
    <location>
        <begin position="156"/>
        <end position="348"/>
    </location>
</feature>
<comment type="similarity">
    <text evidence="1">Belongs to the protein kinase superfamily. ADCK protein kinase family.</text>
</comment>
<dbReference type="CDD" id="cd05121">
    <property type="entry name" value="ABC1_ADCK3-like"/>
    <property type="match status" value="1"/>
</dbReference>
<comment type="caution">
    <text evidence="5">The sequence shown here is derived from an EMBL/GenBank/DDBJ whole genome shotgun (WGS) entry which is preliminary data.</text>
</comment>
<reference evidence="7" key="2">
    <citation type="submission" date="2018-05" db="EMBL/GenBank/DDBJ databases">
        <title>Genome Sequencing of selected type strains of the family Eggerthellaceae.</title>
        <authorList>
            <person name="Danylec N."/>
            <person name="Stoll D.A."/>
            <person name="Doetsch A."/>
            <person name="Huch M."/>
        </authorList>
    </citation>
    <scope>NUCLEOTIDE SEQUENCE [LARGE SCALE GENOMIC DNA]</scope>
    <source>
        <strain evidence="7">DSM 16107</strain>
    </source>
</reference>
<feature type="transmembrane region" description="Helical" evidence="2">
    <location>
        <begin position="500"/>
        <end position="522"/>
    </location>
</feature>
<organism evidence="5 7">
    <name type="scientific">Eggerthella sinensis</name>
    <dbReference type="NCBI Taxonomy" id="242230"/>
    <lineage>
        <taxon>Bacteria</taxon>
        <taxon>Bacillati</taxon>
        <taxon>Actinomycetota</taxon>
        <taxon>Coriobacteriia</taxon>
        <taxon>Eggerthellales</taxon>
        <taxon>Eggerthellaceae</taxon>
        <taxon>Eggerthella</taxon>
    </lineage>
</organism>
<reference evidence="4 6" key="1">
    <citation type="journal article" date="2018" name="Elife">
        <title>Discovery and characterization of a prevalent human gut bacterial enzyme sufficient for the inactivation of a family of plant toxins.</title>
        <authorList>
            <person name="Koppel N."/>
            <person name="Bisanz J.E."/>
            <person name="Pandelia M.E."/>
            <person name="Turnbaugh P.J."/>
            <person name="Balskus E.P."/>
        </authorList>
    </citation>
    <scope>NUCLEOTIDE SEQUENCE [LARGE SCALE GENOMIC DNA]</scope>
    <source>
        <strain evidence="4 6">DSM 16107</strain>
    </source>
</reference>
<sequence length="572" mass="61854">MPTLKEVAQVAVEARREKGSGSGKRLREIERILRRHRVWSGLTPEQATSLLEDLGPTFVKMGQIAANRSDVIPPAYADAFKRLRADVPPMPFSTVIETIESSLGHPWQETFSCIEEKPLGSASIAQVHKACIAAHAVGDARGGATAEALPSTAPDAGTWVAVKVRRPNVVEQMTQDLALIRQTVALVGLTRATDGIKLNLDDLVSELERTTHQELDFCIEQENLVRFRQFLSDQSGVESPRPYPRMSSDDVLVMDFIAGPMINDVPALRAQGLDPAKLGQRLAESYVTQIVDNGFFHADPHPGNILVHDGDIVWIDLGMVGELSALERALIGRMFRAVAENDPYALMEALLGAARVEGPVDHGRLLSQLGNLLVSYTTVNLADINVGSALVDVFGVLRSQNLALPSSFTLLARGMVTIEGVLVDIAPNTSVIDIISDHVKRRTRTWAALETKAREFASSALTSAESAVRLPTQASHTLDMIDRGQIRVGADLGIPTDAIAALYSVSGTVAMALISAGLFVGSSLLATTNMHPQFLGVPLLGVLGYLGAFALGAYVVWRNIVIRHRQKNEEKL</sequence>
<keyword evidence="2" id="KW-0472">Membrane</keyword>
<reference evidence="5" key="3">
    <citation type="journal article" date="2019" name="Microbiol. Resour. Announc.">
        <title>Draft Genome Sequences of Type Strains of Gordonibacter faecihominis, Paraeggerthella hongkongensis, Parvibacter caecicola,Slackia equolifaciens, Slackia faecicanis, and Slackia isoflavoniconvertens.</title>
        <authorList>
            <person name="Danylec N."/>
            <person name="Stoll D.A."/>
            <person name="Dotsch A."/>
            <person name="Huch M."/>
        </authorList>
    </citation>
    <scope>NUCLEOTIDE SEQUENCE</scope>
    <source>
        <strain evidence="5">DSM 16107</strain>
    </source>
</reference>
<dbReference type="AlphaFoldDB" id="A0A3N0J0M7"/>
<dbReference type="Proteomes" id="UP000253817">
    <property type="component" value="Unassembled WGS sequence"/>
</dbReference>